<feature type="chain" id="PRO_5022839626" evidence="3">
    <location>
        <begin position="27"/>
        <end position="238"/>
    </location>
</feature>
<dbReference type="PRINTS" id="PR00722">
    <property type="entry name" value="CHYMOTRYPSIN"/>
</dbReference>
<dbReference type="InterPro" id="IPR001314">
    <property type="entry name" value="Peptidase_S1A"/>
</dbReference>
<keyword evidence="5" id="KW-0645">Protease</keyword>
<protein>
    <submittedName>
        <fullName evidence="5">Serine protease</fullName>
    </submittedName>
</protein>
<dbReference type="InterPro" id="IPR050430">
    <property type="entry name" value="Peptidase_S1"/>
</dbReference>
<name>A0A5C4JDL2_9ACTN</name>
<dbReference type="SMART" id="SM00020">
    <property type="entry name" value="Tryp_SPc"/>
    <property type="match status" value="1"/>
</dbReference>
<feature type="signal peptide" evidence="3">
    <location>
        <begin position="1"/>
        <end position="26"/>
    </location>
</feature>
<organism evidence="5 6">
    <name type="scientific">Actinomadura soli</name>
    <dbReference type="NCBI Taxonomy" id="2508997"/>
    <lineage>
        <taxon>Bacteria</taxon>
        <taxon>Bacillati</taxon>
        <taxon>Actinomycetota</taxon>
        <taxon>Actinomycetes</taxon>
        <taxon>Streptosporangiales</taxon>
        <taxon>Thermomonosporaceae</taxon>
        <taxon>Actinomadura</taxon>
    </lineage>
</organism>
<evidence type="ECO:0000313" key="5">
    <source>
        <dbReference type="EMBL" id="TMR02216.1"/>
    </source>
</evidence>
<proteinExistence type="inferred from homology"/>
<accession>A0A5C4JDL2</accession>
<sequence>MSPRRAGILVGAVLVLLFGTVLPATAADQPSSSPATLAGPPIIGGSFVTDAEAPWAASIYRSSGSFTCSGTVIAPTWVLTARHCVSSGISVRVGSVYRGRATAVAVSNYQVAPQGDLALVRLSSAHNTTFSQLADANPPTGSTNQICGWGYTSYNGPVSEQLKCADVRVTSTSCRDYHSGQAICSSRITGNAWSGDSGGPQRYNGQQVGVASTADGRSTQTYGSVPANRSWIRSVAGV</sequence>
<dbReference type="GO" id="GO:0004252">
    <property type="term" value="F:serine-type endopeptidase activity"/>
    <property type="evidence" value="ECO:0007669"/>
    <property type="project" value="InterPro"/>
</dbReference>
<evidence type="ECO:0000313" key="6">
    <source>
        <dbReference type="Proteomes" id="UP000309174"/>
    </source>
</evidence>
<comment type="similarity">
    <text evidence="1">Belongs to the peptidase S1 family.</text>
</comment>
<dbReference type="CDD" id="cd00190">
    <property type="entry name" value="Tryp_SPc"/>
    <property type="match status" value="1"/>
</dbReference>
<dbReference type="AlphaFoldDB" id="A0A5C4JDL2"/>
<dbReference type="InterPro" id="IPR001254">
    <property type="entry name" value="Trypsin_dom"/>
</dbReference>
<keyword evidence="2" id="KW-1015">Disulfide bond</keyword>
<reference evidence="5 6" key="1">
    <citation type="submission" date="2019-05" db="EMBL/GenBank/DDBJ databases">
        <title>Draft genome sequence of Actinomadura sp. 14C53.</title>
        <authorList>
            <person name="Saricaoglu S."/>
            <person name="Isik K."/>
        </authorList>
    </citation>
    <scope>NUCLEOTIDE SEQUENCE [LARGE SCALE GENOMIC DNA]</scope>
    <source>
        <strain evidence="5 6">14C53</strain>
    </source>
</reference>
<dbReference type="PROSITE" id="PS50240">
    <property type="entry name" value="TRYPSIN_DOM"/>
    <property type="match status" value="1"/>
</dbReference>
<keyword evidence="3" id="KW-0732">Signal</keyword>
<dbReference type="PANTHER" id="PTHR24276">
    <property type="entry name" value="POLYSERASE-RELATED"/>
    <property type="match status" value="1"/>
</dbReference>
<gene>
    <name evidence="5" type="ORF">ETD83_13040</name>
</gene>
<dbReference type="GO" id="GO:0006508">
    <property type="term" value="P:proteolysis"/>
    <property type="evidence" value="ECO:0007669"/>
    <property type="project" value="UniProtKB-KW"/>
</dbReference>
<dbReference type="InterPro" id="IPR009003">
    <property type="entry name" value="Peptidase_S1_PA"/>
</dbReference>
<dbReference type="SUPFAM" id="SSF50494">
    <property type="entry name" value="Trypsin-like serine proteases"/>
    <property type="match status" value="1"/>
</dbReference>
<keyword evidence="5" id="KW-0378">Hydrolase</keyword>
<dbReference type="EMBL" id="VCKW01000053">
    <property type="protein sequence ID" value="TMR02216.1"/>
    <property type="molecule type" value="Genomic_DNA"/>
</dbReference>
<evidence type="ECO:0000256" key="1">
    <source>
        <dbReference type="ARBA" id="ARBA00007664"/>
    </source>
</evidence>
<comment type="caution">
    <text evidence="5">The sequence shown here is derived from an EMBL/GenBank/DDBJ whole genome shotgun (WGS) entry which is preliminary data.</text>
</comment>
<dbReference type="OrthoDB" id="3201914at2"/>
<evidence type="ECO:0000256" key="3">
    <source>
        <dbReference type="SAM" id="SignalP"/>
    </source>
</evidence>
<evidence type="ECO:0000259" key="4">
    <source>
        <dbReference type="PROSITE" id="PS50240"/>
    </source>
</evidence>
<dbReference type="InterPro" id="IPR043504">
    <property type="entry name" value="Peptidase_S1_PA_chymotrypsin"/>
</dbReference>
<dbReference type="Gene3D" id="2.40.10.10">
    <property type="entry name" value="Trypsin-like serine proteases"/>
    <property type="match status" value="1"/>
</dbReference>
<evidence type="ECO:0000256" key="2">
    <source>
        <dbReference type="ARBA" id="ARBA00023157"/>
    </source>
</evidence>
<feature type="domain" description="Peptidase S1" evidence="4">
    <location>
        <begin position="42"/>
        <end position="237"/>
    </location>
</feature>
<dbReference type="Pfam" id="PF00089">
    <property type="entry name" value="Trypsin"/>
    <property type="match status" value="1"/>
</dbReference>
<dbReference type="Proteomes" id="UP000309174">
    <property type="component" value="Unassembled WGS sequence"/>
</dbReference>
<keyword evidence="6" id="KW-1185">Reference proteome</keyword>
<dbReference type="PANTHER" id="PTHR24276:SF91">
    <property type="entry name" value="AT26814P-RELATED"/>
    <property type="match status" value="1"/>
</dbReference>
<dbReference type="RefSeq" id="WP_138645363.1">
    <property type="nucleotide sequence ID" value="NZ_VCKW01000053.1"/>
</dbReference>